<dbReference type="Proteomes" id="UP001212841">
    <property type="component" value="Unassembled WGS sequence"/>
</dbReference>
<comment type="caution">
    <text evidence="1">The sequence shown here is derived from an EMBL/GenBank/DDBJ whole genome shotgun (WGS) entry which is preliminary data.</text>
</comment>
<organism evidence="1 2">
    <name type="scientific">Rhizophlyctis rosea</name>
    <dbReference type="NCBI Taxonomy" id="64517"/>
    <lineage>
        <taxon>Eukaryota</taxon>
        <taxon>Fungi</taxon>
        <taxon>Fungi incertae sedis</taxon>
        <taxon>Chytridiomycota</taxon>
        <taxon>Chytridiomycota incertae sedis</taxon>
        <taxon>Chytridiomycetes</taxon>
        <taxon>Rhizophlyctidales</taxon>
        <taxon>Rhizophlyctidaceae</taxon>
        <taxon>Rhizophlyctis</taxon>
    </lineage>
</organism>
<gene>
    <name evidence="1" type="ORF">HK097_009675</name>
</gene>
<keyword evidence="2" id="KW-1185">Reference proteome</keyword>
<reference evidence="1" key="1">
    <citation type="submission" date="2020-05" db="EMBL/GenBank/DDBJ databases">
        <title>Phylogenomic resolution of chytrid fungi.</title>
        <authorList>
            <person name="Stajich J.E."/>
            <person name="Amses K."/>
            <person name="Simmons R."/>
            <person name="Seto K."/>
            <person name="Myers J."/>
            <person name="Bonds A."/>
            <person name="Quandt C.A."/>
            <person name="Barry K."/>
            <person name="Liu P."/>
            <person name="Grigoriev I."/>
            <person name="Longcore J.E."/>
            <person name="James T.Y."/>
        </authorList>
    </citation>
    <scope>NUCLEOTIDE SEQUENCE</scope>
    <source>
        <strain evidence="1">JEL0318</strain>
    </source>
</reference>
<name>A0AAD5SBD6_9FUNG</name>
<dbReference type="AlphaFoldDB" id="A0AAD5SBD6"/>
<sequence>MYKSIPGCSLTDQCRKRHGEELQSILDAQGTIEQESQDRLLKAWSISDFHKCGNKLRLFSVREESPEPGALPTAAELEDAVSIEEVRMNLIRLFGDRFKNSQVRTITDIVTLSLDLFAPHGRWILTDPETKELHYRIAVLDPILRSVFADTWMRFVSGEVENNQIARARAGQRDAGSARGFLHDGMGYFLKNDTKLEALFVEVVGGPNVRDAAKERQDREKLVKAIAVSVDVQMQLAAGAGEDFSDKIFAGGILVHGRKVSLMGGQVVNDKILVGQLGQCEMPCSMDGWHGLGDLVKRLVFMKLRLWHLYSAVRPHLDHIPCSSLEMTPGKGVLGGRLVKVAGKVDVEEKEE</sequence>
<evidence type="ECO:0000313" key="1">
    <source>
        <dbReference type="EMBL" id="KAJ3049324.1"/>
    </source>
</evidence>
<dbReference type="EMBL" id="JADGJD010000661">
    <property type="protein sequence ID" value="KAJ3049324.1"/>
    <property type="molecule type" value="Genomic_DNA"/>
</dbReference>
<proteinExistence type="predicted"/>
<evidence type="ECO:0000313" key="2">
    <source>
        <dbReference type="Proteomes" id="UP001212841"/>
    </source>
</evidence>
<protein>
    <submittedName>
        <fullName evidence="1">Uncharacterized protein</fullName>
    </submittedName>
</protein>
<accession>A0AAD5SBD6</accession>